<organism evidence="2 3">
    <name type="scientific">Paenarthrobacter aurescens (strain TC1)</name>
    <dbReference type="NCBI Taxonomy" id="290340"/>
    <lineage>
        <taxon>Bacteria</taxon>
        <taxon>Bacillati</taxon>
        <taxon>Actinomycetota</taxon>
        <taxon>Actinomycetes</taxon>
        <taxon>Micrococcales</taxon>
        <taxon>Micrococcaceae</taxon>
        <taxon>Paenarthrobacter</taxon>
    </lineage>
</organism>
<dbReference type="EMBL" id="CP000475">
    <property type="protein sequence ID" value="ABM10475.1"/>
    <property type="molecule type" value="Genomic_DNA"/>
</dbReference>
<dbReference type="KEGG" id="aau:AAur_pTC10083"/>
<dbReference type="HOGENOM" id="CLU_958598_0_0_11"/>
<name>A1RCJ5_PAEAT</name>
<sequence>MRSGRRGRMASERAKGHPAAGIPPGRNRRRYRGSPRPRDLYKDGPDAIPVRHVAKVAAPEKPDPWTAHAREAAFRVTDFEVDAVRVEVLGSTEPRRKLLDIRLEYVGAIADARPWLSVVARGPRLLERLAAAPLPWDKVLAAPWRLPLRPAAEAGAPCVLVWRDPGTPIECGFLAVEIVRDALGVGDPARVRVRRDEADGPTIVERTRLAGVRAKRESRYKQVLASCSKCGRDLRDPVYAEVGIGPECIKSYPAEQVRLRRQINRTLGAGRPIHLNAKPGERWLSTVVRHWQLGAASA</sequence>
<feature type="region of interest" description="Disordered" evidence="1">
    <location>
        <begin position="1"/>
        <end position="45"/>
    </location>
</feature>
<feature type="compositionally biased region" description="Basic residues" evidence="1">
    <location>
        <begin position="26"/>
        <end position="35"/>
    </location>
</feature>
<reference evidence="2 3" key="1">
    <citation type="journal article" date="2006" name="PLoS Genet.">
        <title>Secrets of soil survival revealed by the genome sequence of Arthrobacter aurescens TC1.</title>
        <authorList>
            <person name="Mongodin E.F."/>
            <person name="Shapir N."/>
            <person name="Daugherty S.C."/>
            <person name="DeBoy R.T."/>
            <person name="Emerson J.B."/>
            <person name="Shvartzbeyn A."/>
            <person name="Radune D."/>
            <person name="Vamathevan J."/>
            <person name="Riggs F."/>
            <person name="Grinberg V."/>
            <person name="Khouri H."/>
            <person name="Wackett L.P."/>
            <person name="Nelson K.E."/>
            <person name="Sadowsky M.J."/>
        </authorList>
    </citation>
    <scope>NUCLEOTIDE SEQUENCE [LARGE SCALE GENOMIC DNA]</scope>
    <source>
        <strain evidence="2 3">TC1</strain>
    </source>
</reference>
<protein>
    <submittedName>
        <fullName evidence="2">Uncharacterized protein</fullName>
    </submittedName>
</protein>
<evidence type="ECO:0000256" key="1">
    <source>
        <dbReference type="SAM" id="MobiDB-lite"/>
    </source>
</evidence>
<gene>
    <name evidence="2" type="ordered locus">AAur_pTC10083</name>
</gene>
<proteinExistence type="predicted"/>
<keyword evidence="2" id="KW-0614">Plasmid</keyword>
<feature type="compositionally biased region" description="Basic and acidic residues" evidence="1">
    <location>
        <begin position="36"/>
        <end position="45"/>
    </location>
</feature>
<geneLocation type="plasmid" evidence="2 3">
    <name>pTC1</name>
</geneLocation>
<accession>A1RCJ5</accession>
<evidence type="ECO:0000313" key="3">
    <source>
        <dbReference type="Proteomes" id="UP000000637"/>
    </source>
</evidence>
<keyword evidence="3" id="KW-1185">Reference proteome</keyword>
<evidence type="ECO:0000313" key="2">
    <source>
        <dbReference type="EMBL" id="ABM10475.1"/>
    </source>
</evidence>
<dbReference type="AlphaFoldDB" id="A1RCJ5"/>
<dbReference type="Proteomes" id="UP000000637">
    <property type="component" value="Plasmid pTC1"/>
</dbReference>